<evidence type="ECO:0000256" key="8">
    <source>
        <dbReference type="SAM" id="Phobius"/>
    </source>
</evidence>
<sequence>MKRNSLRTRSYSHFLCALAVFDSITLIGRQTDLINVYLDKHTRIGNMFSSFSDFGCKMYFFSLNTCYLMSAWLIVCMSIERLQAVCFPFKKTPWRRQEGAVGIILSLFLVLSLSQFFRFTYFGRSGKQCGAYVDQRAAYLHWHIYEYMFTFLFGLPFSIVLLGNFFVLLKIRQIRNEIRERRLQSNLLSTRNVTRKKSFKTTATLLTISFSYVITMLPLLVISIILHVIVDVNTLEGIRMYVRLKPYSEVISTFSYINYSINFCIYVLSGKFFRREVCQMFQHQKRSSSQTTRIGTKVTGEEIRLTDDNKSLHGLQ</sequence>
<dbReference type="AlphaFoldDB" id="A0A8B8C8M6"/>
<evidence type="ECO:0000313" key="10">
    <source>
        <dbReference type="Proteomes" id="UP000694844"/>
    </source>
</evidence>
<evidence type="ECO:0000256" key="5">
    <source>
        <dbReference type="ARBA" id="ARBA00023136"/>
    </source>
</evidence>
<keyword evidence="2 8" id="KW-0812">Transmembrane</keyword>
<dbReference type="GO" id="GO:0004930">
    <property type="term" value="F:G protein-coupled receptor activity"/>
    <property type="evidence" value="ECO:0007669"/>
    <property type="project" value="UniProtKB-KW"/>
</dbReference>
<comment type="subcellular location">
    <subcellularLocation>
        <location evidence="1">Membrane</location>
        <topology evidence="1">Multi-pass membrane protein</topology>
    </subcellularLocation>
</comment>
<dbReference type="GO" id="GO:0005886">
    <property type="term" value="C:plasma membrane"/>
    <property type="evidence" value="ECO:0007669"/>
    <property type="project" value="TreeGrafter"/>
</dbReference>
<feature type="transmembrane region" description="Helical" evidence="8">
    <location>
        <begin position="58"/>
        <end position="79"/>
    </location>
</feature>
<evidence type="ECO:0000256" key="7">
    <source>
        <dbReference type="ARBA" id="ARBA00023224"/>
    </source>
</evidence>
<keyword evidence="6" id="KW-0675">Receptor</keyword>
<evidence type="ECO:0000259" key="9">
    <source>
        <dbReference type="PROSITE" id="PS50262"/>
    </source>
</evidence>
<dbReference type="PANTHER" id="PTHR24243:SF230">
    <property type="entry name" value="G-PROTEIN COUPLED RECEPTORS FAMILY 1 PROFILE DOMAIN-CONTAINING PROTEIN"/>
    <property type="match status" value="1"/>
</dbReference>
<protein>
    <submittedName>
        <fullName evidence="11">G-protein coupled receptor daf-37-like</fullName>
    </submittedName>
</protein>
<dbReference type="PROSITE" id="PS50262">
    <property type="entry name" value="G_PROTEIN_RECEP_F1_2"/>
    <property type="match status" value="1"/>
</dbReference>
<dbReference type="Gene3D" id="1.20.1070.10">
    <property type="entry name" value="Rhodopsin 7-helix transmembrane proteins"/>
    <property type="match status" value="1"/>
</dbReference>
<evidence type="ECO:0000256" key="4">
    <source>
        <dbReference type="ARBA" id="ARBA00023040"/>
    </source>
</evidence>
<dbReference type="SUPFAM" id="SSF81321">
    <property type="entry name" value="Family A G protein-coupled receptor-like"/>
    <property type="match status" value="1"/>
</dbReference>
<dbReference type="RefSeq" id="XP_022311980.1">
    <property type="nucleotide sequence ID" value="XM_022456272.1"/>
</dbReference>
<dbReference type="InterPro" id="IPR000276">
    <property type="entry name" value="GPCR_Rhodpsn"/>
</dbReference>
<dbReference type="GeneID" id="111117200"/>
<evidence type="ECO:0000256" key="3">
    <source>
        <dbReference type="ARBA" id="ARBA00022989"/>
    </source>
</evidence>
<dbReference type="OrthoDB" id="9990906at2759"/>
<dbReference type="InterPro" id="IPR017452">
    <property type="entry name" value="GPCR_Rhodpsn_7TM"/>
</dbReference>
<feature type="transmembrane region" description="Helical" evidence="8">
    <location>
        <begin position="147"/>
        <end position="169"/>
    </location>
</feature>
<feature type="domain" description="G-protein coupled receptors family 1 profile" evidence="9">
    <location>
        <begin position="1"/>
        <end position="266"/>
    </location>
</feature>
<keyword evidence="4" id="KW-0297">G-protein coupled receptor</keyword>
<evidence type="ECO:0000313" key="11">
    <source>
        <dbReference type="RefSeq" id="XP_022311980.1"/>
    </source>
</evidence>
<keyword evidence="5 8" id="KW-0472">Membrane</keyword>
<evidence type="ECO:0000256" key="6">
    <source>
        <dbReference type="ARBA" id="ARBA00023170"/>
    </source>
</evidence>
<keyword evidence="10" id="KW-1185">Reference proteome</keyword>
<dbReference type="Pfam" id="PF00001">
    <property type="entry name" value="7tm_1"/>
    <property type="match status" value="1"/>
</dbReference>
<feature type="transmembrane region" description="Helical" evidence="8">
    <location>
        <begin position="250"/>
        <end position="268"/>
    </location>
</feature>
<feature type="transmembrane region" description="Helical" evidence="8">
    <location>
        <begin position="205"/>
        <end position="230"/>
    </location>
</feature>
<evidence type="ECO:0000256" key="2">
    <source>
        <dbReference type="ARBA" id="ARBA00022692"/>
    </source>
</evidence>
<proteinExistence type="predicted"/>
<dbReference type="PANTHER" id="PTHR24243">
    <property type="entry name" value="G-PROTEIN COUPLED RECEPTOR"/>
    <property type="match status" value="1"/>
</dbReference>
<feature type="transmembrane region" description="Helical" evidence="8">
    <location>
        <begin position="100"/>
        <end position="117"/>
    </location>
</feature>
<name>A0A8B8C8M6_CRAVI</name>
<evidence type="ECO:0000256" key="1">
    <source>
        <dbReference type="ARBA" id="ARBA00004141"/>
    </source>
</evidence>
<reference evidence="11" key="1">
    <citation type="submission" date="2025-08" db="UniProtKB">
        <authorList>
            <consortium name="RefSeq"/>
        </authorList>
    </citation>
    <scope>IDENTIFICATION</scope>
    <source>
        <tissue evidence="11">Whole sample</tissue>
    </source>
</reference>
<accession>A0A8B8C8M6</accession>
<keyword evidence="7" id="KW-0807">Transducer</keyword>
<keyword evidence="3 8" id="KW-1133">Transmembrane helix</keyword>
<dbReference type="Proteomes" id="UP000694844">
    <property type="component" value="Chromosome 10"/>
</dbReference>
<organism evidence="10 11">
    <name type="scientific">Crassostrea virginica</name>
    <name type="common">Eastern oyster</name>
    <dbReference type="NCBI Taxonomy" id="6565"/>
    <lineage>
        <taxon>Eukaryota</taxon>
        <taxon>Metazoa</taxon>
        <taxon>Spiralia</taxon>
        <taxon>Lophotrochozoa</taxon>
        <taxon>Mollusca</taxon>
        <taxon>Bivalvia</taxon>
        <taxon>Autobranchia</taxon>
        <taxon>Pteriomorphia</taxon>
        <taxon>Ostreida</taxon>
        <taxon>Ostreoidea</taxon>
        <taxon>Ostreidae</taxon>
        <taxon>Crassostrea</taxon>
    </lineage>
</organism>
<dbReference type="KEGG" id="cvn:111117200"/>
<gene>
    <name evidence="11" type="primary">LOC111117200</name>
</gene>